<feature type="chain" id="PRO_5042480812" evidence="4">
    <location>
        <begin position="28"/>
        <end position="323"/>
    </location>
</feature>
<feature type="domain" description="SsuA/THI5-like" evidence="5">
    <location>
        <begin position="44"/>
        <end position="249"/>
    </location>
</feature>
<dbReference type="SUPFAM" id="SSF53850">
    <property type="entry name" value="Periplasmic binding protein-like II"/>
    <property type="match status" value="1"/>
</dbReference>
<dbReference type="AlphaFoldDB" id="A0AAI8MAS8"/>
<dbReference type="KEGG" id="brs:S23_17880"/>
<dbReference type="EMBL" id="AP012279">
    <property type="protein sequence ID" value="BAL75004.1"/>
    <property type="molecule type" value="Genomic_DNA"/>
</dbReference>
<evidence type="ECO:0000259" key="5">
    <source>
        <dbReference type="Pfam" id="PF09084"/>
    </source>
</evidence>
<dbReference type="PANTHER" id="PTHR30024">
    <property type="entry name" value="ALIPHATIC SULFONATES-BINDING PROTEIN-RELATED"/>
    <property type="match status" value="1"/>
</dbReference>
<dbReference type="PANTHER" id="PTHR30024:SF47">
    <property type="entry name" value="TAURINE-BINDING PERIPLASMIC PROTEIN"/>
    <property type="match status" value="1"/>
</dbReference>
<gene>
    <name evidence="6" type="ORF">S23_17880</name>
</gene>
<proteinExistence type="inferred from homology"/>
<dbReference type="Proteomes" id="UP000007886">
    <property type="component" value="Chromosome"/>
</dbReference>
<comment type="similarity">
    <text evidence="2">Belongs to the bacterial solute-binding protein SsuA/TauA family.</text>
</comment>
<evidence type="ECO:0000256" key="1">
    <source>
        <dbReference type="ARBA" id="ARBA00004418"/>
    </source>
</evidence>
<dbReference type="RefSeq" id="WP_015684336.1">
    <property type="nucleotide sequence ID" value="NC_017082.1"/>
</dbReference>
<comment type="subcellular location">
    <subcellularLocation>
        <location evidence="1">Periplasm</location>
    </subcellularLocation>
</comment>
<keyword evidence="3 4" id="KW-0732">Signal</keyword>
<dbReference type="Pfam" id="PF09084">
    <property type="entry name" value="NMT1"/>
    <property type="match status" value="1"/>
</dbReference>
<evidence type="ECO:0000313" key="6">
    <source>
        <dbReference type="EMBL" id="BAL75004.1"/>
    </source>
</evidence>
<evidence type="ECO:0000313" key="7">
    <source>
        <dbReference type="Proteomes" id="UP000007886"/>
    </source>
</evidence>
<evidence type="ECO:0000256" key="2">
    <source>
        <dbReference type="ARBA" id="ARBA00010742"/>
    </source>
</evidence>
<dbReference type="Gene3D" id="3.40.190.10">
    <property type="entry name" value="Periplasmic binding protein-like II"/>
    <property type="match status" value="2"/>
</dbReference>
<dbReference type="GO" id="GO:0042918">
    <property type="term" value="P:alkanesulfonate transmembrane transport"/>
    <property type="evidence" value="ECO:0007669"/>
    <property type="project" value="TreeGrafter"/>
</dbReference>
<protein>
    <submittedName>
        <fullName evidence="6">Sulfonate ABC transporter substrate-binding protein</fullName>
    </submittedName>
</protein>
<sequence length="323" mass="34602">MNLNITRRHATAMLIAALGSGLRSAHADDPAPLRIAHDLPIAWLPLYVAYERKLWQAEGIAPTTIPSPHGTATLISVSGGAADIGVSTEMSVCVGAFSKTPVKIIAAFNQVENMELVCSTAIKTPADLKGKRIAVVQANPSQYYFSLLLKKYNLGPSDLSIVRLGPAEMMSALSGGSIDGFVWQEPFLTQATKLPGNKFHRLSEPGLNKIFASIIVNEKTLQERRPALVKALRALDHACAFIRGNGEEAVRIGAQFSQMDAAVAADAIGRMQIGLSLDPQVMIAKMTDEANWALAEGIARPGSPMPDYASYLDPTVLADARRS</sequence>
<dbReference type="InterPro" id="IPR015168">
    <property type="entry name" value="SsuA/THI5"/>
</dbReference>
<name>A0AAI8MAS8_9BRAD</name>
<evidence type="ECO:0000256" key="3">
    <source>
        <dbReference type="ARBA" id="ARBA00022729"/>
    </source>
</evidence>
<accession>A0AAI8MAS8</accession>
<keyword evidence="7" id="KW-1185">Reference proteome</keyword>
<evidence type="ECO:0000256" key="4">
    <source>
        <dbReference type="SAM" id="SignalP"/>
    </source>
</evidence>
<feature type="signal peptide" evidence="4">
    <location>
        <begin position="1"/>
        <end position="27"/>
    </location>
</feature>
<organism evidence="6 7">
    <name type="scientific">Bradyrhizobium cosmicum</name>
    <dbReference type="NCBI Taxonomy" id="1404864"/>
    <lineage>
        <taxon>Bacteria</taxon>
        <taxon>Pseudomonadati</taxon>
        <taxon>Pseudomonadota</taxon>
        <taxon>Alphaproteobacteria</taxon>
        <taxon>Hyphomicrobiales</taxon>
        <taxon>Nitrobacteraceae</taxon>
        <taxon>Bradyrhizobium</taxon>
    </lineage>
</organism>
<reference evidence="6 7" key="1">
    <citation type="journal article" date="2012" name="Microbes Environ.">
        <title>Complete genome sequence of Bradyrhizobium sp. S23321: insights into symbiosis evolution in soil oligotrophs.</title>
        <authorList>
            <person name="Okubo T."/>
            <person name="Tsukui T."/>
            <person name="Maita H."/>
            <person name="Okamoto S."/>
            <person name="Oshima K."/>
            <person name="Fujisawa T."/>
            <person name="Saito A."/>
            <person name="Futamata H."/>
            <person name="Hattori R."/>
            <person name="Shimomura Y."/>
            <person name="Haruta S."/>
            <person name="Morimoto S."/>
            <person name="Wang Y."/>
            <person name="Sakai Y."/>
            <person name="Hattori M."/>
            <person name="Aizawa S."/>
            <person name="Nagashima K.V.P."/>
            <person name="Masuda S."/>
            <person name="Hattori T."/>
            <person name="Yamashita A."/>
            <person name="Bao Z."/>
            <person name="Hayatsu M."/>
            <person name="Kajiya-Kanegae H."/>
            <person name="Yoshinaga I."/>
            <person name="Sakamoto K."/>
            <person name="Toyota K."/>
            <person name="Nakao M."/>
            <person name="Kohara M."/>
            <person name="Anda M."/>
            <person name="Niwa R."/>
            <person name="Jung-Hwan P."/>
            <person name="Sameshima-Saito R."/>
            <person name="Tokuda S."/>
            <person name="Yamamoto S."/>
            <person name="Yamamoto S."/>
            <person name="Yokoyama T."/>
            <person name="Akutsu T."/>
            <person name="Nakamura Y."/>
            <person name="Nakahira-Yanaka Y."/>
            <person name="Takada Hoshino Y."/>
            <person name="Hirakawa H."/>
            <person name="Mitsui H."/>
            <person name="Terasawa K."/>
            <person name="Itakura M."/>
            <person name="Sato S."/>
            <person name="Ikeda-Ohtsubo W."/>
            <person name="Sakakura N."/>
            <person name="Kaminuma E."/>
            <person name="Minamisawa K."/>
        </authorList>
    </citation>
    <scope>NUCLEOTIDE SEQUENCE [LARGE SCALE GENOMIC DNA]</scope>
    <source>
        <strain evidence="6 7">S23321</strain>
    </source>
</reference>
<dbReference type="GO" id="GO:0042597">
    <property type="term" value="C:periplasmic space"/>
    <property type="evidence" value="ECO:0007669"/>
    <property type="project" value="UniProtKB-SubCell"/>
</dbReference>